<comment type="subcellular location">
    <subcellularLocation>
        <location evidence="1">Nucleus</location>
        <location evidence="1">Nucleolus</location>
    </subcellularLocation>
</comment>
<feature type="region of interest" description="Disordered" evidence="5">
    <location>
        <begin position="1"/>
        <end position="30"/>
    </location>
</feature>
<accession>A0A9N9HDD5</accession>
<keyword evidence="3" id="KW-0539">Nucleus</keyword>
<dbReference type="InterPro" id="IPR012677">
    <property type="entry name" value="Nucleotide-bd_a/b_plait_sf"/>
</dbReference>
<dbReference type="GO" id="GO:0005730">
    <property type="term" value="C:nucleolus"/>
    <property type="evidence" value="ECO:0007669"/>
    <property type="project" value="UniProtKB-SubCell"/>
</dbReference>
<evidence type="ECO:0000313" key="8">
    <source>
        <dbReference type="Proteomes" id="UP000789508"/>
    </source>
</evidence>
<dbReference type="SMART" id="SM00360">
    <property type="entry name" value="RRM"/>
    <property type="match status" value="1"/>
</dbReference>
<gene>
    <name evidence="7" type="ORF">ALEPTO_LOCUS10744</name>
</gene>
<organism evidence="7 8">
    <name type="scientific">Ambispora leptoticha</name>
    <dbReference type="NCBI Taxonomy" id="144679"/>
    <lineage>
        <taxon>Eukaryota</taxon>
        <taxon>Fungi</taxon>
        <taxon>Fungi incertae sedis</taxon>
        <taxon>Mucoromycota</taxon>
        <taxon>Glomeromycotina</taxon>
        <taxon>Glomeromycetes</taxon>
        <taxon>Archaeosporales</taxon>
        <taxon>Ambisporaceae</taxon>
        <taxon>Ambispora</taxon>
    </lineage>
</organism>
<evidence type="ECO:0000256" key="4">
    <source>
        <dbReference type="PROSITE-ProRule" id="PRU00176"/>
    </source>
</evidence>
<dbReference type="EMBL" id="CAJVPS010013298">
    <property type="protein sequence ID" value="CAG8676343.1"/>
    <property type="molecule type" value="Genomic_DNA"/>
</dbReference>
<feature type="compositionally biased region" description="Basic and acidic residues" evidence="5">
    <location>
        <begin position="216"/>
        <end position="238"/>
    </location>
</feature>
<dbReference type="Gene3D" id="3.30.70.330">
    <property type="match status" value="1"/>
</dbReference>
<evidence type="ECO:0000259" key="6">
    <source>
        <dbReference type="PROSITE" id="PS50102"/>
    </source>
</evidence>
<dbReference type="GO" id="GO:0003723">
    <property type="term" value="F:RNA binding"/>
    <property type="evidence" value="ECO:0007669"/>
    <property type="project" value="UniProtKB-UniRule"/>
</dbReference>
<feature type="non-terminal residue" evidence="7">
    <location>
        <position position="238"/>
    </location>
</feature>
<name>A0A9N9HDD5_9GLOM</name>
<dbReference type="PANTHER" id="PTHR46754">
    <property type="entry name" value="MKI67 FHA DOMAIN-INTERACTING NUCLEOLAR PHOSPHOPROTEIN"/>
    <property type="match status" value="1"/>
</dbReference>
<dbReference type="AlphaFoldDB" id="A0A9N9HDD5"/>
<feature type="region of interest" description="Disordered" evidence="5">
    <location>
        <begin position="212"/>
        <end position="238"/>
    </location>
</feature>
<comment type="caution">
    <text evidence="7">The sequence shown here is derived from an EMBL/GenBank/DDBJ whole genome shotgun (WGS) entry which is preliminary data.</text>
</comment>
<dbReference type="OrthoDB" id="21467at2759"/>
<dbReference type="InterPro" id="IPR035979">
    <property type="entry name" value="RBD_domain_sf"/>
</dbReference>
<sequence>SKKINIIVDSDSSDEGKDSSDEDNSVNKDLFADNVPVIPLDPKDEKNLRKRLDALKNKGEEMKRGVVYLGRIPHGFYEEEMRAYFSQFGTVTRLRLSRNKKTGKSKHYAFIEFASEEVAKIVAETMNNYILYESILQCKIVPEEQIHEKLWVGANKKFVPMNYIKIEAQKHNRKRTSSEKERQNQRLLLKDSERRKKLQKLGIEYDFPGYQLKQKPKSEHGKHVIYEKGSDSDSNNEK</sequence>
<dbReference type="PROSITE" id="PS50102">
    <property type="entry name" value="RRM"/>
    <property type="match status" value="1"/>
</dbReference>
<feature type="domain" description="RRM" evidence="6">
    <location>
        <begin position="65"/>
        <end position="143"/>
    </location>
</feature>
<protein>
    <submittedName>
        <fullName evidence="7">9480_t:CDS:1</fullName>
    </submittedName>
</protein>
<proteinExistence type="predicted"/>
<keyword evidence="8" id="KW-1185">Reference proteome</keyword>
<evidence type="ECO:0000256" key="5">
    <source>
        <dbReference type="SAM" id="MobiDB-lite"/>
    </source>
</evidence>
<evidence type="ECO:0000313" key="7">
    <source>
        <dbReference type="EMBL" id="CAG8676343.1"/>
    </source>
</evidence>
<dbReference type="CDD" id="cd12307">
    <property type="entry name" value="RRM_NIFK_like"/>
    <property type="match status" value="1"/>
</dbReference>
<reference evidence="7" key="1">
    <citation type="submission" date="2021-06" db="EMBL/GenBank/DDBJ databases">
        <authorList>
            <person name="Kallberg Y."/>
            <person name="Tangrot J."/>
            <person name="Rosling A."/>
        </authorList>
    </citation>
    <scope>NUCLEOTIDE SEQUENCE</scope>
    <source>
        <strain evidence="7">FL130A</strain>
    </source>
</reference>
<keyword evidence="2 4" id="KW-0694">RNA-binding</keyword>
<evidence type="ECO:0000256" key="2">
    <source>
        <dbReference type="ARBA" id="ARBA00022884"/>
    </source>
</evidence>
<dbReference type="InterPro" id="IPR000504">
    <property type="entry name" value="RRM_dom"/>
</dbReference>
<evidence type="ECO:0000256" key="3">
    <source>
        <dbReference type="ARBA" id="ARBA00023242"/>
    </source>
</evidence>
<dbReference type="SUPFAM" id="SSF54928">
    <property type="entry name" value="RNA-binding domain, RBD"/>
    <property type="match status" value="1"/>
</dbReference>
<evidence type="ECO:0000256" key="1">
    <source>
        <dbReference type="ARBA" id="ARBA00004604"/>
    </source>
</evidence>
<dbReference type="Pfam" id="PF00076">
    <property type="entry name" value="RRM_1"/>
    <property type="match status" value="1"/>
</dbReference>
<dbReference type="Proteomes" id="UP000789508">
    <property type="component" value="Unassembled WGS sequence"/>
</dbReference>